<name>A0A949UT59_9HYPH</name>
<comment type="similarity">
    <text evidence="1">Belongs to the enoyl-CoA hydratase/isomerase family.</text>
</comment>
<dbReference type="PANTHER" id="PTHR43802">
    <property type="entry name" value="ENOYL-COA HYDRATASE"/>
    <property type="match status" value="1"/>
</dbReference>
<dbReference type="AlphaFoldDB" id="A0A949UT59"/>
<comment type="caution">
    <text evidence="2">The sequence shown here is derived from an EMBL/GenBank/DDBJ whole genome shotgun (WGS) entry which is preliminary data.</text>
</comment>
<accession>A0A949UT59</accession>
<dbReference type="CDD" id="cd06558">
    <property type="entry name" value="crotonase-like"/>
    <property type="match status" value="1"/>
</dbReference>
<dbReference type="RefSeq" id="WP_217677642.1">
    <property type="nucleotide sequence ID" value="NZ_JAHRVA010000003.1"/>
</dbReference>
<sequence length="258" mass="28154">MSTYILTETIGAVRRITLNRPEKLNAWNKAMRDQLIDALKDANRDASIRAIILTGAGDRAFGAGQDLSESKSFDASSAEGWMGEWKALYSLFRDSSKPIVAALNGVAAGSAFQIALLCDLRIAHSGVTMGQPEINSGIPTVTGNWIMREIIGLSRAIDLTLTGRMLDAEEAYSFGLISRLVDKEKVQEEALALANLLASKPPVAMRLNRQRIAEVTQQSFDEAMQAGVRIQTEAYATGEPQAMMEKFFAERAARKVEA</sequence>
<proteinExistence type="inferred from homology"/>
<dbReference type="InterPro" id="IPR001753">
    <property type="entry name" value="Enoyl-CoA_hydra/iso"/>
</dbReference>
<dbReference type="Pfam" id="PF00378">
    <property type="entry name" value="ECH_1"/>
    <property type="match status" value="1"/>
</dbReference>
<dbReference type="PANTHER" id="PTHR43802:SF1">
    <property type="entry name" value="IP11341P-RELATED"/>
    <property type="match status" value="1"/>
</dbReference>
<protein>
    <submittedName>
        <fullName evidence="2">Enoyl-CoA hydratase/isomerase family protein</fullName>
    </submittedName>
</protein>
<evidence type="ECO:0000313" key="2">
    <source>
        <dbReference type="EMBL" id="MBV2143654.1"/>
    </source>
</evidence>
<gene>
    <name evidence="2" type="ORF">KUG47_09095</name>
</gene>
<evidence type="ECO:0000313" key="3">
    <source>
        <dbReference type="Proteomes" id="UP000752297"/>
    </source>
</evidence>
<organism evidence="2 3">
    <name type="scientific">Falsochrobactrum tianjinense</name>
    <dbReference type="NCBI Taxonomy" id="2706015"/>
    <lineage>
        <taxon>Bacteria</taxon>
        <taxon>Pseudomonadati</taxon>
        <taxon>Pseudomonadota</taxon>
        <taxon>Alphaproteobacteria</taxon>
        <taxon>Hyphomicrobiales</taxon>
        <taxon>Brucellaceae</taxon>
        <taxon>Falsochrobactrum</taxon>
    </lineage>
</organism>
<dbReference type="Proteomes" id="UP000752297">
    <property type="component" value="Unassembled WGS sequence"/>
</dbReference>
<evidence type="ECO:0000256" key="1">
    <source>
        <dbReference type="ARBA" id="ARBA00005254"/>
    </source>
</evidence>
<dbReference type="EMBL" id="JAHRVA010000003">
    <property type="protein sequence ID" value="MBV2143654.1"/>
    <property type="molecule type" value="Genomic_DNA"/>
</dbReference>
<reference evidence="2 3" key="1">
    <citation type="submission" date="2021-06" db="EMBL/GenBank/DDBJ databases">
        <title>Falsochrobactrum tianjin sp.nov., a new petroleum-degrading bacteria isolated from oily soils.</title>
        <authorList>
            <person name="Chen G."/>
            <person name="Chen H."/>
            <person name="Tian J."/>
            <person name="Qing J."/>
            <person name="Zhong L."/>
            <person name="Ma W."/>
            <person name="Song Y."/>
            <person name="Cui X."/>
            <person name="Yan B."/>
        </authorList>
    </citation>
    <scope>NUCLEOTIDE SEQUENCE [LARGE SCALE GENOMIC DNA]</scope>
    <source>
        <strain evidence="2 3">TDYN1</strain>
    </source>
</reference>
<keyword evidence="3" id="KW-1185">Reference proteome</keyword>